<feature type="transmembrane region" description="Helical" evidence="8">
    <location>
        <begin position="6"/>
        <end position="23"/>
    </location>
</feature>
<feature type="transmembrane region" description="Helical" evidence="8">
    <location>
        <begin position="161"/>
        <end position="182"/>
    </location>
</feature>
<keyword evidence="11" id="KW-1185">Reference proteome</keyword>
<evidence type="ECO:0000256" key="6">
    <source>
        <dbReference type="ARBA" id="ARBA00023136"/>
    </source>
</evidence>
<keyword evidence="7" id="KW-0413">Isomerase</keyword>
<feature type="transmembrane region" description="Helical" evidence="8">
    <location>
        <begin position="108"/>
        <end position="125"/>
    </location>
</feature>
<organism evidence="10 11">
    <name type="scientific">Moheibacter lacus</name>
    <dbReference type="NCBI Taxonomy" id="2745851"/>
    <lineage>
        <taxon>Bacteria</taxon>
        <taxon>Pseudomonadati</taxon>
        <taxon>Bacteroidota</taxon>
        <taxon>Flavobacteriia</taxon>
        <taxon>Flavobacteriales</taxon>
        <taxon>Weeksellaceae</taxon>
        <taxon>Moheibacter</taxon>
    </lineage>
</organism>
<gene>
    <name evidence="10" type="ORF">HU137_12160</name>
</gene>
<feature type="domain" description="Lycopene cyclase" evidence="9">
    <location>
        <begin position="4"/>
        <end position="93"/>
    </location>
</feature>
<dbReference type="GO" id="GO:0016020">
    <property type="term" value="C:membrane"/>
    <property type="evidence" value="ECO:0007669"/>
    <property type="project" value="UniProtKB-SubCell"/>
</dbReference>
<evidence type="ECO:0000313" key="11">
    <source>
        <dbReference type="Proteomes" id="UP000552241"/>
    </source>
</evidence>
<feature type="transmembrane region" description="Helical" evidence="8">
    <location>
        <begin position="202"/>
        <end position="221"/>
    </location>
</feature>
<dbReference type="AlphaFoldDB" id="A0A838ZUD6"/>
<sequence>MMAYTYALILFFTIIICFIASFDKRIQFHLQFGSFLKAAILVAIPFIAWDIWFTAQGVWWFNTDYTLGISFFGLPLEEILFFICIPFSCIFTYYTIDKYYKWEALSAFNNLLVFVSIIILSVVGLLHTDKIYTLITTIVTILTLIYLHFIAKVDWLTKASLVFMLLMLGFFPVNGVLTGSFIENPIVNYNPKDFLGIRMFTIPIEDAVYGYSQFLLVLYFFKKIIK</sequence>
<feature type="transmembrane region" description="Helical" evidence="8">
    <location>
        <begin position="35"/>
        <end position="59"/>
    </location>
</feature>
<evidence type="ECO:0000256" key="7">
    <source>
        <dbReference type="ARBA" id="ARBA00023235"/>
    </source>
</evidence>
<dbReference type="Proteomes" id="UP000552241">
    <property type="component" value="Unassembled WGS sequence"/>
</dbReference>
<feature type="transmembrane region" description="Helical" evidence="8">
    <location>
        <begin position="131"/>
        <end position="149"/>
    </location>
</feature>
<reference evidence="10 11" key="1">
    <citation type="submission" date="2020-07" db="EMBL/GenBank/DDBJ databases">
        <title>Moheibacter lacus sp. nov., a member of the family Flavobacteriaceae isolated from freshwater lake sediment.</title>
        <authorList>
            <person name="Liu Y."/>
        </authorList>
    </citation>
    <scope>NUCLEOTIDE SEQUENCE [LARGE SCALE GENOMIC DNA]</scope>
    <source>
        <strain evidence="10 11">BDHS18</strain>
    </source>
</reference>
<dbReference type="EMBL" id="JACDZE010000004">
    <property type="protein sequence ID" value="MBA5630529.1"/>
    <property type="molecule type" value="Genomic_DNA"/>
</dbReference>
<name>A0A838ZUD6_9FLAO</name>
<dbReference type="GO" id="GO:0016117">
    <property type="term" value="P:carotenoid biosynthetic process"/>
    <property type="evidence" value="ECO:0007669"/>
    <property type="project" value="UniProtKB-KW"/>
</dbReference>
<comment type="caution">
    <text evidence="10">The sequence shown here is derived from an EMBL/GenBank/DDBJ whole genome shotgun (WGS) entry which is preliminary data.</text>
</comment>
<dbReference type="InterPro" id="IPR017825">
    <property type="entry name" value="Lycopene_cyclase_dom"/>
</dbReference>
<keyword evidence="3 8" id="KW-0812">Transmembrane</keyword>
<evidence type="ECO:0000256" key="8">
    <source>
        <dbReference type="SAM" id="Phobius"/>
    </source>
</evidence>
<keyword evidence="5 8" id="KW-1133">Transmembrane helix</keyword>
<feature type="domain" description="Lycopene cyclase" evidence="9">
    <location>
        <begin position="129"/>
        <end position="222"/>
    </location>
</feature>
<evidence type="ECO:0000256" key="1">
    <source>
        <dbReference type="ARBA" id="ARBA00004141"/>
    </source>
</evidence>
<evidence type="ECO:0000256" key="3">
    <source>
        <dbReference type="ARBA" id="ARBA00022692"/>
    </source>
</evidence>
<keyword evidence="4" id="KW-0125">Carotenoid biosynthesis</keyword>
<dbReference type="GO" id="GO:0045436">
    <property type="term" value="F:lycopene beta cyclase activity"/>
    <property type="evidence" value="ECO:0007669"/>
    <property type="project" value="UniProtKB-ARBA"/>
</dbReference>
<proteinExistence type="predicted"/>
<evidence type="ECO:0000259" key="9">
    <source>
        <dbReference type="Pfam" id="PF18916"/>
    </source>
</evidence>
<evidence type="ECO:0000256" key="5">
    <source>
        <dbReference type="ARBA" id="ARBA00022989"/>
    </source>
</evidence>
<keyword evidence="6 8" id="KW-0472">Membrane</keyword>
<accession>A0A838ZUD6</accession>
<dbReference type="Pfam" id="PF18916">
    <property type="entry name" value="Lycopene_cyc"/>
    <property type="match status" value="2"/>
</dbReference>
<evidence type="ECO:0000256" key="2">
    <source>
        <dbReference type="ARBA" id="ARBA00004829"/>
    </source>
</evidence>
<evidence type="ECO:0000313" key="10">
    <source>
        <dbReference type="EMBL" id="MBA5630529.1"/>
    </source>
</evidence>
<feature type="transmembrane region" description="Helical" evidence="8">
    <location>
        <begin position="79"/>
        <end position="96"/>
    </location>
</feature>
<comment type="subcellular location">
    <subcellularLocation>
        <location evidence="1">Membrane</location>
        <topology evidence="1">Multi-pass membrane protein</topology>
    </subcellularLocation>
</comment>
<dbReference type="GO" id="GO:0016872">
    <property type="term" value="F:intramolecular lyase activity"/>
    <property type="evidence" value="ECO:0007669"/>
    <property type="project" value="InterPro"/>
</dbReference>
<evidence type="ECO:0000256" key="4">
    <source>
        <dbReference type="ARBA" id="ARBA00022746"/>
    </source>
</evidence>
<comment type="pathway">
    <text evidence="2">Carotenoid biosynthesis.</text>
</comment>
<dbReference type="NCBIfam" id="TIGR03462">
    <property type="entry name" value="CarR_dom_SF"/>
    <property type="match status" value="1"/>
</dbReference>
<protein>
    <submittedName>
        <fullName evidence="10">Lycopene cyclase domain-containing protein</fullName>
    </submittedName>
</protein>